<name>A0A3E0K847_9BACI</name>
<evidence type="ECO:0000313" key="3">
    <source>
        <dbReference type="Proteomes" id="UP000257014"/>
    </source>
</evidence>
<gene>
    <name evidence="2" type="ORF">C6P37_02850</name>
</gene>
<dbReference type="Proteomes" id="UP000257014">
    <property type="component" value="Unassembled WGS sequence"/>
</dbReference>
<organism evidence="2 3">
    <name type="scientific">Caldibacillus debilis</name>
    <dbReference type="NCBI Taxonomy" id="301148"/>
    <lineage>
        <taxon>Bacteria</taxon>
        <taxon>Bacillati</taxon>
        <taxon>Bacillota</taxon>
        <taxon>Bacilli</taxon>
        <taxon>Bacillales</taxon>
        <taxon>Bacillaceae</taxon>
        <taxon>Caldibacillus</taxon>
    </lineage>
</organism>
<feature type="region of interest" description="Disordered" evidence="1">
    <location>
        <begin position="1"/>
        <end position="117"/>
    </location>
</feature>
<proteinExistence type="predicted"/>
<dbReference type="AlphaFoldDB" id="A0A3E0K847"/>
<sequence>MKRADPGRNLGILRKRRARDRASGTLRKRRAGKPAMRILRKARAGEPTTPNLAKSTVRKADHAESCEKMTARGATPARPSSGRTAGDRGSLRRAAFRGMVPGIPFSKDAGGGHTQSR</sequence>
<comment type="caution">
    <text evidence="2">The sequence shown here is derived from an EMBL/GenBank/DDBJ whole genome shotgun (WGS) entry which is preliminary data.</text>
</comment>
<accession>A0A3E0K847</accession>
<dbReference type="EMBL" id="QEWE01000009">
    <property type="protein sequence ID" value="REJ30663.1"/>
    <property type="molecule type" value="Genomic_DNA"/>
</dbReference>
<evidence type="ECO:0000256" key="1">
    <source>
        <dbReference type="SAM" id="MobiDB-lite"/>
    </source>
</evidence>
<protein>
    <submittedName>
        <fullName evidence="2">Uncharacterized protein</fullName>
    </submittedName>
</protein>
<reference evidence="2 3" key="1">
    <citation type="submission" date="2018-03" db="EMBL/GenBank/DDBJ databases">
        <authorList>
            <person name="Keele B.F."/>
        </authorList>
    </citation>
    <scope>NUCLEOTIDE SEQUENCE [LARGE SCALE GENOMIC DNA]</scope>
    <source>
        <strain evidence="2">ZCTH4_d</strain>
    </source>
</reference>
<evidence type="ECO:0000313" key="2">
    <source>
        <dbReference type="EMBL" id="REJ30663.1"/>
    </source>
</evidence>
<feature type="compositionally biased region" description="Basic residues" evidence="1">
    <location>
        <begin position="26"/>
        <end position="42"/>
    </location>
</feature>
<feature type="compositionally biased region" description="Basic and acidic residues" evidence="1">
    <location>
        <begin position="58"/>
        <end position="70"/>
    </location>
</feature>